<proteinExistence type="predicted"/>
<evidence type="ECO:0000256" key="6">
    <source>
        <dbReference type="ARBA" id="ARBA00023065"/>
    </source>
</evidence>
<dbReference type="Pfam" id="PF02386">
    <property type="entry name" value="TrkH"/>
    <property type="match status" value="1"/>
</dbReference>
<dbReference type="AlphaFoldDB" id="A0A4R0XSP1"/>
<feature type="transmembrane region" description="Helical" evidence="8">
    <location>
        <begin position="178"/>
        <end position="200"/>
    </location>
</feature>
<dbReference type="Proteomes" id="UP000291072">
    <property type="component" value="Unassembled WGS sequence"/>
</dbReference>
<protein>
    <recommendedName>
        <fullName evidence="11">Potassium transporter KtrB</fullName>
    </recommendedName>
</protein>
<keyword evidence="5 8" id="KW-1133">Transmembrane helix</keyword>
<comment type="subcellular location">
    <subcellularLocation>
        <location evidence="1">Cell membrane</location>
        <topology evidence="1">Multi-pass membrane protein</topology>
    </subcellularLocation>
</comment>
<evidence type="ECO:0000256" key="5">
    <source>
        <dbReference type="ARBA" id="ARBA00022989"/>
    </source>
</evidence>
<evidence type="ECO:0000256" key="8">
    <source>
        <dbReference type="SAM" id="Phobius"/>
    </source>
</evidence>
<evidence type="ECO:0000256" key="7">
    <source>
        <dbReference type="ARBA" id="ARBA00023136"/>
    </source>
</evidence>
<evidence type="ECO:0000313" key="9">
    <source>
        <dbReference type="EMBL" id="TCG10619.1"/>
    </source>
</evidence>
<dbReference type="InterPro" id="IPR003445">
    <property type="entry name" value="Cat_transpt"/>
</dbReference>
<keyword evidence="7 8" id="KW-0472">Membrane</keyword>
<feature type="transmembrane region" description="Helical" evidence="8">
    <location>
        <begin position="520"/>
        <end position="541"/>
    </location>
</feature>
<dbReference type="GO" id="GO:0005886">
    <property type="term" value="C:plasma membrane"/>
    <property type="evidence" value="ECO:0007669"/>
    <property type="project" value="UniProtKB-SubCell"/>
</dbReference>
<feature type="transmembrane region" description="Helical" evidence="8">
    <location>
        <begin position="299"/>
        <end position="322"/>
    </location>
</feature>
<feature type="transmembrane region" description="Helical" evidence="8">
    <location>
        <begin position="443"/>
        <end position="463"/>
    </location>
</feature>
<evidence type="ECO:0008006" key="11">
    <source>
        <dbReference type="Google" id="ProtNLM"/>
    </source>
</evidence>
<reference evidence="9 10" key="1">
    <citation type="submission" date="2018-02" db="EMBL/GenBank/DDBJ databases">
        <title>Mycoplasma marinum and Mycoplasma todarodis sp. nov., moderately halophilic and psychrotolerant mycoplasmas isolated from cephalopods.</title>
        <authorList>
            <person name="Viver T."/>
        </authorList>
    </citation>
    <scope>NUCLEOTIDE SEQUENCE [LARGE SCALE GENOMIC DNA]</scope>
    <source>
        <strain evidence="9 10">5H</strain>
    </source>
</reference>
<keyword evidence="3" id="KW-1003">Cell membrane</keyword>
<dbReference type="OrthoDB" id="9810952at2"/>
<dbReference type="PANTHER" id="PTHR32024">
    <property type="entry name" value="TRK SYSTEM POTASSIUM UPTAKE PROTEIN TRKG-RELATED"/>
    <property type="match status" value="1"/>
</dbReference>
<organism evidence="9 10">
    <name type="scientific">Mycoplasma todarodis</name>
    <dbReference type="NCBI Taxonomy" id="1937191"/>
    <lineage>
        <taxon>Bacteria</taxon>
        <taxon>Bacillati</taxon>
        <taxon>Mycoplasmatota</taxon>
        <taxon>Mollicutes</taxon>
        <taxon>Mycoplasmataceae</taxon>
        <taxon>Mycoplasma</taxon>
    </lineage>
</organism>
<evidence type="ECO:0000256" key="3">
    <source>
        <dbReference type="ARBA" id="ARBA00022475"/>
    </source>
</evidence>
<evidence type="ECO:0000256" key="4">
    <source>
        <dbReference type="ARBA" id="ARBA00022692"/>
    </source>
</evidence>
<sequence length="560" mass="62299">MVVLKLLLNILYGILIFYYNLYMLFKNKNKIKKQKRKNLSHHNYASPWYERVIFKFKNLSFIKHILIFYLFITFIGSGILMLPFSHNGSINYVDALFTSASAFSDTGLVTLQTSSTWTMFGQAVIAILILVGGIGWFALKIFLFNILFGRSISLTSRAALSAERGNVRIGETRQLIKVSVIAIFTMMTIAGLILSLYFFYANSFFVGVVGPNGSDMGMNPHGDWALSIRYGVFHSISAINNAGFDIMGGHSIAPYFSDYFVQVIFILLFVFGGIGYPVIYDVWQYFVAKRKGERFRFSLFTKISCVTYLTISIVGIAITFLIEVTAKSTPNNPSFWSSTELLFDGQRSGMGQKMTTSNKVMAIIFNTLSTRNAGFGTVNFHHFTSATLIVHSCMMFIGSAPSSTAGGIRTTTFAIVVMAFWAKIRGKSSVRAFNRRIAPDTVWNAYVVTTMSIIMVIGVTLVATTSFNTHGGDIPFGANYKNQLDAQYDFTDLFFEVSSAFGTTGLSTGLTSKLNVASKITLILVMFIGQLGVSSTIFAFGNKKQRSRHYKYIEEDITIG</sequence>
<evidence type="ECO:0000256" key="2">
    <source>
        <dbReference type="ARBA" id="ARBA00022448"/>
    </source>
</evidence>
<dbReference type="GO" id="GO:0030001">
    <property type="term" value="P:metal ion transport"/>
    <property type="evidence" value="ECO:0007669"/>
    <property type="project" value="UniProtKB-ARBA"/>
</dbReference>
<feature type="transmembrane region" description="Helical" evidence="8">
    <location>
        <begin position="6"/>
        <end position="25"/>
    </location>
</feature>
<evidence type="ECO:0000256" key="1">
    <source>
        <dbReference type="ARBA" id="ARBA00004651"/>
    </source>
</evidence>
<feature type="transmembrane region" description="Helical" evidence="8">
    <location>
        <begin position="65"/>
        <end position="84"/>
    </location>
</feature>
<keyword evidence="6" id="KW-0406">Ion transport</keyword>
<dbReference type="PANTHER" id="PTHR32024:SF1">
    <property type="entry name" value="KTR SYSTEM POTASSIUM UPTAKE PROTEIN B"/>
    <property type="match status" value="1"/>
</dbReference>
<feature type="transmembrane region" description="Helical" evidence="8">
    <location>
        <begin position="259"/>
        <end position="279"/>
    </location>
</feature>
<dbReference type="GO" id="GO:0008324">
    <property type="term" value="F:monoatomic cation transmembrane transporter activity"/>
    <property type="evidence" value="ECO:0007669"/>
    <property type="project" value="InterPro"/>
</dbReference>
<accession>A0A4R0XSP1</accession>
<comment type="caution">
    <text evidence="9">The sequence shown here is derived from an EMBL/GenBank/DDBJ whole genome shotgun (WGS) entry which is preliminary data.</text>
</comment>
<keyword evidence="2" id="KW-0813">Transport</keyword>
<keyword evidence="10" id="KW-1185">Reference proteome</keyword>
<feature type="transmembrane region" description="Helical" evidence="8">
    <location>
        <begin position="404"/>
        <end position="422"/>
    </location>
</feature>
<dbReference type="EMBL" id="PSZP01000030">
    <property type="protein sequence ID" value="TCG10619.1"/>
    <property type="molecule type" value="Genomic_DNA"/>
</dbReference>
<keyword evidence="4 8" id="KW-0812">Transmembrane</keyword>
<feature type="transmembrane region" description="Helical" evidence="8">
    <location>
        <begin position="123"/>
        <end position="148"/>
    </location>
</feature>
<name>A0A4R0XSP1_9MOLU</name>
<gene>
    <name evidence="9" type="ORF">C4B25_03490</name>
</gene>
<evidence type="ECO:0000313" key="10">
    <source>
        <dbReference type="Proteomes" id="UP000291072"/>
    </source>
</evidence>